<accession>A0A0R3RUT6</accession>
<organism evidence="1 2">
    <name type="scientific">Elaeophora elaphi</name>
    <dbReference type="NCBI Taxonomy" id="1147741"/>
    <lineage>
        <taxon>Eukaryota</taxon>
        <taxon>Metazoa</taxon>
        <taxon>Ecdysozoa</taxon>
        <taxon>Nematoda</taxon>
        <taxon>Chromadorea</taxon>
        <taxon>Rhabditida</taxon>
        <taxon>Spirurina</taxon>
        <taxon>Spiruromorpha</taxon>
        <taxon>Filarioidea</taxon>
        <taxon>Onchocercidae</taxon>
        <taxon>Elaeophora</taxon>
    </lineage>
</organism>
<evidence type="ECO:0000313" key="1">
    <source>
        <dbReference type="Proteomes" id="UP000050640"/>
    </source>
</evidence>
<dbReference type="Proteomes" id="UP000050640">
    <property type="component" value="Unplaced"/>
</dbReference>
<name>A0A0R3RUT6_9BILA</name>
<evidence type="ECO:0000313" key="2">
    <source>
        <dbReference type="WBParaSite" id="EEL_0000580501-mRNA-1"/>
    </source>
</evidence>
<keyword evidence="1" id="KW-1185">Reference proteome</keyword>
<dbReference type="AlphaFoldDB" id="A0A0R3RUT6"/>
<dbReference type="WBParaSite" id="EEL_0000580501-mRNA-1">
    <property type="protein sequence ID" value="EEL_0000580501-mRNA-1"/>
    <property type="gene ID" value="EEL_0000580501"/>
</dbReference>
<sequence>MPREACEFCRRARVRHKTRKKAGVFWYSSRGLGRMDWKHRTAKLCHKSSAMLAVRDKSRGINEVDNQNELGNNARLQALVDLFKKENEVEEVPSPTDSASILSESVNNVEAVDEPLVLTHAGYQTSKEAVSAIESRSAEKTSLVHFKINETTLQQCVNLLQSLSTEDECMGSGCR</sequence>
<reference evidence="2" key="1">
    <citation type="submission" date="2017-02" db="UniProtKB">
        <authorList>
            <consortium name="WormBaseParasite"/>
        </authorList>
    </citation>
    <scope>IDENTIFICATION</scope>
</reference>
<proteinExistence type="predicted"/>
<protein>
    <submittedName>
        <fullName evidence="2">THAP-type domain-containing protein</fullName>
    </submittedName>
</protein>